<evidence type="ECO:0000313" key="1">
    <source>
        <dbReference type="EMBL" id="MCY1004002.1"/>
    </source>
</evidence>
<comment type="caution">
    <text evidence="2">The sequence shown here is derived from an EMBL/GenBank/DDBJ whole genome shotgun (WGS) entry which is preliminary data.</text>
</comment>
<gene>
    <name evidence="1" type="ORF">OV079_00145</name>
    <name evidence="2" type="ORF">OV079_23800</name>
</gene>
<organism evidence="2 3">
    <name type="scientific">Nannocystis pusilla</name>
    <dbReference type="NCBI Taxonomy" id="889268"/>
    <lineage>
        <taxon>Bacteria</taxon>
        <taxon>Pseudomonadati</taxon>
        <taxon>Myxococcota</taxon>
        <taxon>Polyangia</taxon>
        <taxon>Nannocystales</taxon>
        <taxon>Nannocystaceae</taxon>
        <taxon>Nannocystis</taxon>
    </lineage>
</organism>
<dbReference type="RefSeq" id="WP_267765527.1">
    <property type="nucleotide sequence ID" value="NZ_JAPNKE010000001.1"/>
</dbReference>
<accession>A0A9X3EQZ3</accession>
<dbReference type="AlphaFoldDB" id="A0A9X3EQZ3"/>
<keyword evidence="3" id="KW-1185">Reference proteome</keyword>
<proteinExistence type="predicted"/>
<sequence length="143" mass="15230">MTALTNDRDTKMIIEPALLREFDVDDDTLIYSGSIVAIDTADSNKAKPGATSTTLIVVGRAEHRANNKTGVDDPVKKIKVKAGTFLYANSGASDEITDADIGKNVYLVDDQTVAKTSATNTRSVAGKVWKVESAGVWVTLGLN</sequence>
<dbReference type="EMBL" id="JAPNKE010000001">
    <property type="protein sequence ID" value="MCY1004002.1"/>
    <property type="molecule type" value="Genomic_DNA"/>
</dbReference>
<name>A0A9X3EQZ3_9BACT</name>
<evidence type="ECO:0008006" key="4">
    <source>
        <dbReference type="Google" id="ProtNLM"/>
    </source>
</evidence>
<evidence type="ECO:0000313" key="2">
    <source>
        <dbReference type="EMBL" id="MCY1008527.1"/>
    </source>
</evidence>
<evidence type="ECO:0000313" key="3">
    <source>
        <dbReference type="Proteomes" id="UP001150924"/>
    </source>
</evidence>
<protein>
    <recommendedName>
        <fullName evidence="4">DUF2190 family protein</fullName>
    </recommendedName>
</protein>
<dbReference type="Proteomes" id="UP001150924">
    <property type="component" value="Unassembled WGS sequence"/>
</dbReference>
<dbReference type="EMBL" id="JAPNKE010000002">
    <property type="protein sequence ID" value="MCY1008527.1"/>
    <property type="molecule type" value="Genomic_DNA"/>
</dbReference>
<reference evidence="2" key="1">
    <citation type="submission" date="2022-11" db="EMBL/GenBank/DDBJ databases">
        <title>Minimal conservation of predation-associated metabolite biosynthetic gene clusters underscores biosynthetic potential of Myxococcota including descriptions for ten novel species: Archangium lansinium sp. nov., Myxococcus landrumus sp. nov., Nannocystis bai.</title>
        <authorList>
            <person name="Ahearne A."/>
            <person name="Stevens C."/>
            <person name="Phillips K."/>
        </authorList>
    </citation>
    <scope>NUCLEOTIDE SEQUENCE</scope>
    <source>
        <strain evidence="2">Na p29</strain>
    </source>
</reference>